<organism evidence="7 8">
    <name type="scientific">Paenibacillus woosongensis</name>
    <dbReference type="NCBI Taxonomy" id="307580"/>
    <lineage>
        <taxon>Bacteria</taxon>
        <taxon>Bacillati</taxon>
        <taxon>Bacillota</taxon>
        <taxon>Bacilli</taxon>
        <taxon>Bacillales</taxon>
        <taxon>Paenibacillaceae</taxon>
        <taxon>Paenibacillus</taxon>
    </lineage>
</organism>
<dbReference type="InterPro" id="IPR051929">
    <property type="entry name" value="VirAsm_ModProt"/>
</dbReference>
<dbReference type="Pfam" id="PF14464">
    <property type="entry name" value="Prok-JAB"/>
    <property type="match status" value="1"/>
</dbReference>
<dbReference type="PANTHER" id="PTHR34858">
    <property type="entry name" value="CYSO-CYSTEINE PEPTIDASE"/>
    <property type="match status" value="1"/>
</dbReference>
<keyword evidence="5" id="KW-0482">Metalloprotease</keyword>
<protein>
    <recommendedName>
        <fullName evidence="6">JAB domain-containing protein</fullName>
    </recommendedName>
</protein>
<accession>A0A7X2YYX6</accession>
<evidence type="ECO:0000313" key="8">
    <source>
        <dbReference type="Proteomes" id="UP000447876"/>
    </source>
</evidence>
<evidence type="ECO:0000256" key="5">
    <source>
        <dbReference type="ARBA" id="ARBA00023049"/>
    </source>
</evidence>
<dbReference type="GO" id="GO:0008270">
    <property type="term" value="F:zinc ion binding"/>
    <property type="evidence" value="ECO:0007669"/>
    <property type="project" value="TreeGrafter"/>
</dbReference>
<sequence length="171" mass="19049">MNDCFRKLVSEPRRIILPSVYKQLEQDSLTRYPHEACGILLGEIAAGAVVIDGYVPVTNASAQPDRHFSLEPQEWVKHCYHPKLLGLFHSHPTAPPLPSATDIRELPLFASLLKLYVIGSCCDTEPTAGQISENNRPSFSLQGYEIISSDSNYRLESITFDCIVADQVSLF</sequence>
<name>A0A7X2YYX6_9BACL</name>
<dbReference type="InterPro" id="IPR028090">
    <property type="entry name" value="JAB_dom_prok"/>
</dbReference>
<reference evidence="7 8" key="1">
    <citation type="submission" date="2019-11" db="EMBL/GenBank/DDBJ databases">
        <title>Draft genome sequences of five Paenibacillus species of dairy origin.</title>
        <authorList>
            <person name="Olajide A.M."/>
            <person name="Chen S."/>
            <person name="Lapointe G."/>
        </authorList>
    </citation>
    <scope>NUCLEOTIDE SEQUENCE [LARGE SCALE GENOMIC DNA]</scope>
    <source>
        <strain evidence="7 8">12CR55</strain>
    </source>
</reference>
<dbReference type="GO" id="GO:0008235">
    <property type="term" value="F:metalloexopeptidase activity"/>
    <property type="evidence" value="ECO:0007669"/>
    <property type="project" value="TreeGrafter"/>
</dbReference>
<gene>
    <name evidence="7" type="ORF">GNP95_01170</name>
</gene>
<evidence type="ECO:0000256" key="3">
    <source>
        <dbReference type="ARBA" id="ARBA00022801"/>
    </source>
</evidence>
<dbReference type="EMBL" id="WNZW01000001">
    <property type="protein sequence ID" value="MUG43624.1"/>
    <property type="molecule type" value="Genomic_DNA"/>
</dbReference>
<proteinExistence type="predicted"/>
<dbReference type="GO" id="GO:0006508">
    <property type="term" value="P:proteolysis"/>
    <property type="evidence" value="ECO:0007669"/>
    <property type="project" value="UniProtKB-KW"/>
</dbReference>
<comment type="caution">
    <text evidence="7">The sequence shown here is derived from an EMBL/GenBank/DDBJ whole genome shotgun (WGS) entry which is preliminary data.</text>
</comment>
<keyword evidence="4" id="KW-0862">Zinc</keyword>
<dbReference type="RefSeq" id="WP_155609104.1">
    <property type="nucleotide sequence ID" value="NZ_WNZW01000001.1"/>
</dbReference>
<evidence type="ECO:0000259" key="6">
    <source>
        <dbReference type="Pfam" id="PF14464"/>
    </source>
</evidence>
<dbReference type="PANTHER" id="PTHR34858:SF1">
    <property type="entry name" value="CYSO-CYSTEINE PEPTIDASE"/>
    <property type="match status" value="1"/>
</dbReference>
<evidence type="ECO:0000256" key="1">
    <source>
        <dbReference type="ARBA" id="ARBA00022670"/>
    </source>
</evidence>
<feature type="domain" description="JAB" evidence="6">
    <location>
        <begin position="20"/>
        <end position="121"/>
    </location>
</feature>
<dbReference type="OrthoDB" id="9802958at2"/>
<evidence type="ECO:0000256" key="2">
    <source>
        <dbReference type="ARBA" id="ARBA00022723"/>
    </source>
</evidence>
<dbReference type="SUPFAM" id="SSF102712">
    <property type="entry name" value="JAB1/MPN domain"/>
    <property type="match status" value="1"/>
</dbReference>
<keyword evidence="2" id="KW-0479">Metal-binding</keyword>
<keyword evidence="1" id="KW-0645">Protease</keyword>
<dbReference type="AlphaFoldDB" id="A0A7X2YYX6"/>
<dbReference type="Proteomes" id="UP000447876">
    <property type="component" value="Unassembled WGS sequence"/>
</dbReference>
<dbReference type="CDD" id="cd08070">
    <property type="entry name" value="MPN_like"/>
    <property type="match status" value="1"/>
</dbReference>
<evidence type="ECO:0000256" key="4">
    <source>
        <dbReference type="ARBA" id="ARBA00022833"/>
    </source>
</evidence>
<evidence type="ECO:0000313" key="7">
    <source>
        <dbReference type="EMBL" id="MUG43624.1"/>
    </source>
</evidence>
<keyword evidence="3" id="KW-0378">Hydrolase</keyword>
<dbReference type="Gene3D" id="3.40.140.10">
    <property type="entry name" value="Cytidine Deaminase, domain 2"/>
    <property type="match status" value="1"/>
</dbReference>